<dbReference type="GeneID" id="36627746"/>
<dbReference type="STRING" id="983964.A0A2T4A9U5"/>
<sequence>MYQNTRTYSRRRRSQRLIEAENSKKRLRDSTEPIHLPILSFPTEILLSVISHLPSPWQLSLGLTCRFFSELTRRNTLPRFEGKYLVEFLSTLQRDIPNMYFCYCCNKLRTLDPNLDYKNQAHTETAGVFTNSRWAPDPTNFLHIKLPPFFSSFLFDTKISFMEANLVMNRHFHGLSHGTSLRGLERCSILEDVIELGRCIMFRRKLKKRDYISEDFVDPEAKFLEENPEALPRREDAWRFLFRSSPKIIDDELFIARFYTLTGPPVTREQLKKLMESTSIPICSHLTCSAFPYCCYLGRRLPRRYLRCCPFIWSKNLYRDGDGKIIEFDPEHDSCLLCSTDYDISVDLKTNNETTIKISIYHRLGSCRSPSDKHWNYFVTPLPQAPCWKLLLNADFKLPRNFDSNDGLFDFGNFPSAQEIRSRHLEVDPGVARRKWHEEAPDEKL</sequence>
<proteinExistence type="predicted"/>
<dbReference type="SUPFAM" id="SSF81383">
    <property type="entry name" value="F-box domain"/>
    <property type="match status" value="1"/>
</dbReference>
<dbReference type="InterPro" id="IPR036047">
    <property type="entry name" value="F-box-like_dom_sf"/>
</dbReference>
<accession>A0A2T4A9U5</accession>
<evidence type="ECO:0000313" key="2">
    <source>
        <dbReference type="Proteomes" id="UP000241690"/>
    </source>
</evidence>
<gene>
    <name evidence="1" type="ORF">M431DRAFT_508840</name>
</gene>
<dbReference type="AlphaFoldDB" id="A0A2T4A9U5"/>
<reference evidence="1 2" key="1">
    <citation type="submission" date="2016-07" db="EMBL/GenBank/DDBJ databases">
        <title>Multiple horizontal gene transfer events from other fungi enriched the ability of initially mycotrophic Trichoderma (Ascomycota) to feed on dead plant biomass.</title>
        <authorList>
            <consortium name="DOE Joint Genome Institute"/>
            <person name="Aerts A."/>
            <person name="Atanasova L."/>
            <person name="Chenthamara K."/>
            <person name="Zhang J."/>
            <person name="Grujic M."/>
            <person name="Henrissat B."/>
            <person name="Kuo A."/>
            <person name="Salamov A."/>
            <person name="Lipzen A."/>
            <person name="Labutti K."/>
            <person name="Barry K."/>
            <person name="Miao Y."/>
            <person name="Rahimi M.J."/>
            <person name="Shen Q."/>
            <person name="Grigoriev I.V."/>
            <person name="Kubicek C.P."/>
            <person name="Druzhinina I.S."/>
        </authorList>
    </citation>
    <scope>NUCLEOTIDE SEQUENCE [LARGE SCALE GENOMIC DNA]</scope>
    <source>
        <strain evidence="1 2">CBS 226.95</strain>
    </source>
</reference>
<name>A0A2T4A9U5_TRIHA</name>
<dbReference type="Proteomes" id="UP000241690">
    <property type="component" value="Unassembled WGS sequence"/>
</dbReference>
<dbReference type="EMBL" id="KZ679681">
    <property type="protein sequence ID" value="PTB53763.1"/>
    <property type="molecule type" value="Genomic_DNA"/>
</dbReference>
<organism evidence="1 2">
    <name type="scientific">Trichoderma harzianum CBS 226.95</name>
    <dbReference type="NCBI Taxonomy" id="983964"/>
    <lineage>
        <taxon>Eukaryota</taxon>
        <taxon>Fungi</taxon>
        <taxon>Dikarya</taxon>
        <taxon>Ascomycota</taxon>
        <taxon>Pezizomycotina</taxon>
        <taxon>Sordariomycetes</taxon>
        <taxon>Hypocreomycetidae</taxon>
        <taxon>Hypocreales</taxon>
        <taxon>Hypocreaceae</taxon>
        <taxon>Trichoderma</taxon>
    </lineage>
</organism>
<keyword evidence="2" id="KW-1185">Reference proteome</keyword>
<protein>
    <recommendedName>
        <fullName evidence="3">F-box domain-containing protein</fullName>
    </recommendedName>
</protein>
<evidence type="ECO:0008006" key="3">
    <source>
        <dbReference type="Google" id="ProtNLM"/>
    </source>
</evidence>
<evidence type="ECO:0000313" key="1">
    <source>
        <dbReference type="EMBL" id="PTB53763.1"/>
    </source>
</evidence>
<dbReference type="RefSeq" id="XP_024773440.1">
    <property type="nucleotide sequence ID" value="XM_024919177.1"/>
</dbReference>